<keyword evidence="4" id="KW-0809">Transit peptide</keyword>
<dbReference type="InterPro" id="IPR051035">
    <property type="entry name" value="Mito_inheritance_9"/>
</dbReference>
<evidence type="ECO:0000256" key="3">
    <source>
        <dbReference type="ARBA" id="ARBA00016197"/>
    </source>
</evidence>
<dbReference type="SUPFAM" id="SSF56112">
    <property type="entry name" value="Protein kinase-like (PK-like)"/>
    <property type="match status" value="1"/>
</dbReference>
<reference evidence="8" key="1">
    <citation type="journal article" date="2015" name="Genome Announc.">
        <title>Draft genome sequence of Talaromyces cellulolyticus strain Y-94, a source of lignocellulosic biomass-degrading enzymes.</title>
        <authorList>
            <person name="Fujii T."/>
            <person name="Koike H."/>
            <person name="Sawayama S."/>
            <person name="Yano S."/>
            <person name="Inoue H."/>
        </authorList>
    </citation>
    <scope>NUCLEOTIDE SEQUENCE [LARGE SCALE GENOMIC DNA]</scope>
    <source>
        <strain evidence="8">Y-94</strain>
    </source>
</reference>
<keyword evidence="8" id="KW-1185">Reference proteome</keyword>
<dbReference type="PANTHER" id="PTHR36091">
    <property type="entry name" value="ALTERED INHERITANCE OF MITOCHONDRIA PROTEIN 9, MITOCHONDRIAL"/>
    <property type="match status" value="1"/>
</dbReference>
<accession>A0A6V8HEL0</accession>
<keyword evidence="5" id="KW-0496">Mitochondrion</keyword>
<evidence type="ECO:0000256" key="1">
    <source>
        <dbReference type="ARBA" id="ARBA00004173"/>
    </source>
</evidence>
<comment type="subcellular location">
    <subcellularLocation>
        <location evidence="1">Mitochondrion</location>
    </subcellularLocation>
</comment>
<dbReference type="GO" id="GO:0005739">
    <property type="term" value="C:mitochondrion"/>
    <property type="evidence" value="ECO:0007669"/>
    <property type="project" value="UniProtKB-SubCell"/>
</dbReference>
<gene>
    <name evidence="7" type="ORF">TCE0_034f11238</name>
</gene>
<evidence type="ECO:0000256" key="6">
    <source>
        <dbReference type="ARBA" id="ARBA00031849"/>
    </source>
</evidence>
<dbReference type="PANTHER" id="PTHR36091:SF1">
    <property type="entry name" value="ALTERED INHERITANCE OF MITOCHONDRIA PROTEIN 9, MITOCHONDRIAL"/>
    <property type="match status" value="1"/>
</dbReference>
<dbReference type="EMBL" id="DF933830">
    <property type="protein sequence ID" value="GAM39576.1"/>
    <property type="molecule type" value="Genomic_DNA"/>
</dbReference>
<protein>
    <recommendedName>
        <fullName evidence="3">Altered inheritance of mitochondria protein 9, mitochondrial</fullName>
    </recommendedName>
    <alternativeName>
        <fullName evidence="6">Found in mitochondrial proteome protein 29</fullName>
    </alternativeName>
</protein>
<evidence type="ECO:0000313" key="7">
    <source>
        <dbReference type="EMBL" id="GAM39576.1"/>
    </source>
</evidence>
<comment type="caution">
    <text evidence="7">The sequence shown here is derived from an EMBL/GenBank/DDBJ whole genome shotgun (WGS) entry which is preliminary data.</text>
</comment>
<dbReference type="Proteomes" id="UP000053095">
    <property type="component" value="Unassembled WGS sequence"/>
</dbReference>
<evidence type="ECO:0000256" key="2">
    <source>
        <dbReference type="ARBA" id="ARBA00005543"/>
    </source>
</evidence>
<comment type="similarity">
    <text evidence="2">Belongs to the AIM9 family.</text>
</comment>
<evidence type="ECO:0000313" key="8">
    <source>
        <dbReference type="Proteomes" id="UP000053095"/>
    </source>
</evidence>
<dbReference type="InterPro" id="IPR011009">
    <property type="entry name" value="Kinase-like_dom_sf"/>
</dbReference>
<evidence type="ECO:0000256" key="5">
    <source>
        <dbReference type="ARBA" id="ARBA00023128"/>
    </source>
</evidence>
<sequence>MSKHFAATLYTSRHLLIRTRRRPFNSCRRRLSTPSGPALFRQLEDGTEQPITEDDLFRYQRHRWLYNAAKEQDVRYRPFNLPALIERALNAKREPVDGLTCVKILKLLEGDHNKVLLFTMSDGDELIARLPNPNAGSNRFTVASEVATRRFLQNICNIPSPRVWDWDFRDRNPVGAEWIIESKAAGEPLHKHWFGMDRRAQLGIIEQVVDLETKLTSVKFASHGSIYLKRWLYNQKLFCARVDSPNEIVNRDEALKLQSERFWRQFVIGPSTDRRLYRGPGDFSKQFRGPFKDLSHYARSLSRNERRYMLNNPWAKANYITSKQLQQDPSEYMELIFKYAALQQQLIRPEFDNDPCTLSHPNLSLDNIWIDPSTEKIVSLTGWQSITITPPLLKRPYPKFLDTEFQTQSDDRSLPLPKERYRELVKSSDPLRYDRIFSNPQKYELLMGPMSNIFNAWNNCGIFALRESLLAFRNSQEIDLAKSVPELDQFSSEELESHAREKYARQELDVLFNMIQNVQHTVNIPRDGRVLTEDFEHAKELSEVYRRQYIDLAGATKSRKAMHEKTWPFDSSDDEVAAAVSRNQLNRLGLVKKHHSKSKLNGFRKIYVD</sequence>
<proteinExistence type="inferred from homology"/>
<name>A0A6V8HEL0_TALPI</name>
<organism evidence="7 8">
    <name type="scientific">Talaromyces pinophilus</name>
    <name type="common">Penicillium pinophilum</name>
    <dbReference type="NCBI Taxonomy" id="128442"/>
    <lineage>
        <taxon>Eukaryota</taxon>
        <taxon>Fungi</taxon>
        <taxon>Dikarya</taxon>
        <taxon>Ascomycota</taxon>
        <taxon>Pezizomycotina</taxon>
        <taxon>Eurotiomycetes</taxon>
        <taxon>Eurotiomycetidae</taxon>
        <taxon>Eurotiales</taxon>
        <taxon>Trichocomaceae</taxon>
        <taxon>Talaromyces</taxon>
        <taxon>Talaromyces sect. Talaromyces</taxon>
    </lineage>
</organism>
<evidence type="ECO:0000256" key="4">
    <source>
        <dbReference type="ARBA" id="ARBA00022946"/>
    </source>
</evidence>
<dbReference type="AlphaFoldDB" id="A0A6V8HEL0"/>